<dbReference type="Proteomes" id="UP001228636">
    <property type="component" value="Unassembled WGS sequence"/>
</dbReference>
<comment type="caution">
    <text evidence="6">The sequence shown here is derived from an EMBL/GenBank/DDBJ whole genome shotgun (WGS) entry which is preliminary data.</text>
</comment>
<evidence type="ECO:0000256" key="3">
    <source>
        <dbReference type="ARBA" id="ARBA00022989"/>
    </source>
</evidence>
<accession>A0AAJ1QTG6</accession>
<dbReference type="RefSeq" id="WP_261972888.1">
    <property type="nucleotide sequence ID" value="NZ_CP103460.1"/>
</dbReference>
<feature type="transmembrane region" description="Helical" evidence="5">
    <location>
        <begin position="72"/>
        <end position="91"/>
    </location>
</feature>
<evidence type="ECO:0000256" key="5">
    <source>
        <dbReference type="SAM" id="Phobius"/>
    </source>
</evidence>
<dbReference type="InterPro" id="IPR032808">
    <property type="entry name" value="DoxX"/>
</dbReference>
<comment type="subcellular location">
    <subcellularLocation>
        <location evidence="1">Membrane</location>
        <topology evidence="1">Multi-pass membrane protein</topology>
    </subcellularLocation>
</comment>
<proteinExistence type="predicted"/>
<gene>
    <name evidence="6" type="ORF">QWY81_00830</name>
</gene>
<keyword evidence="4 5" id="KW-0472">Membrane</keyword>
<feature type="transmembrane region" description="Helical" evidence="5">
    <location>
        <begin position="47"/>
        <end position="65"/>
    </location>
</feature>
<evidence type="ECO:0000313" key="7">
    <source>
        <dbReference type="Proteomes" id="UP001228636"/>
    </source>
</evidence>
<evidence type="ECO:0000256" key="4">
    <source>
        <dbReference type="ARBA" id="ARBA00023136"/>
    </source>
</evidence>
<evidence type="ECO:0000313" key="6">
    <source>
        <dbReference type="EMBL" id="MDN3617993.1"/>
    </source>
</evidence>
<evidence type="ECO:0000256" key="1">
    <source>
        <dbReference type="ARBA" id="ARBA00004141"/>
    </source>
</evidence>
<evidence type="ECO:0000256" key="2">
    <source>
        <dbReference type="ARBA" id="ARBA00022692"/>
    </source>
</evidence>
<protein>
    <submittedName>
        <fullName evidence="6">DoxX family protein</fullName>
    </submittedName>
</protein>
<feature type="transmembrane region" description="Helical" evidence="5">
    <location>
        <begin position="97"/>
        <end position="113"/>
    </location>
</feature>
<keyword evidence="2 5" id="KW-0812">Transmembrane</keyword>
<dbReference type="EMBL" id="JAUFQH010000002">
    <property type="protein sequence ID" value="MDN3617993.1"/>
    <property type="molecule type" value="Genomic_DNA"/>
</dbReference>
<name>A0AAJ1QTG6_9FLAO</name>
<reference evidence="6 7" key="1">
    <citation type="journal article" date="2014" name="Int. J. Syst. Evol. Microbiol.">
        <title>Complete genome sequence of Corynebacterium casei LMG S-19264T (=DSM 44701T), isolated from a smear-ripened cheese.</title>
        <authorList>
            <consortium name="US DOE Joint Genome Institute (JGI-PGF)"/>
            <person name="Walter F."/>
            <person name="Albersmeier A."/>
            <person name="Kalinowski J."/>
            <person name="Ruckert C."/>
        </authorList>
    </citation>
    <scope>NUCLEOTIDE SEQUENCE [LARGE SCALE GENOMIC DNA]</scope>
    <source>
        <strain evidence="6 7">CECT 8670</strain>
    </source>
</reference>
<feature type="transmembrane region" description="Helical" evidence="5">
    <location>
        <begin position="7"/>
        <end position="27"/>
    </location>
</feature>
<keyword evidence="3 5" id="KW-1133">Transmembrane helix</keyword>
<dbReference type="GO" id="GO:0016020">
    <property type="term" value="C:membrane"/>
    <property type="evidence" value="ECO:0007669"/>
    <property type="project" value="UniProtKB-SubCell"/>
</dbReference>
<dbReference type="Pfam" id="PF13564">
    <property type="entry name" value="DoxX_2"/>
    <property type="match status" value="1"/>
</dbReference>
<organism evidence="6 7">
    <name type="scientific">Polaribacter sejongensis</name>
    <dbReference type="NCBI Taxonomy" id="985043"/>
    <lineage>
        <taxon>Bacteria</taxon>
        <taxon>Pseudomonadati</taxon>
        <taxon>Bacteroidota</taxon>
        <taxon>Flavobacteriia</taxon>
        <taxon>Flavobacteriales</taxon>
        <taxon>Flavobacteriaceae</taxon>
    </lineage>
</organism>
<dbReference type="AlphaFoldDB" id="A0AAJ1QTG6"/>
<sequence length="121" mass="13709">MKTTKIIYYISTALLTVIMLFSAGMYIFNHEAVSAMFTNFGYPTYIIYPYAIAKLLGLVALWFLSNKTIKEWAYAGFFFAFIFAFFAHVMISDGEQGASIAAMVFLITSYITNKKITNVRS</sequence>